<dbReference type="KEGG" id="nti:DNFV4_01957"/>
<protein>
    <submittedName>
        <fullName evidence="4">Ribosomal-protein-S18p-alanine acetyltransferase</fullName>
    </submittedName>
</protein>
<dbReference type="PANTHER" id="PTHR42919">
    <property type="entry name" value="N-ALPHA-ACETYLTRANSFERASE"/>
    <property type="match status" value="1"/>
</dbReference>
<keyword evidence="5" id="KW-1185">Reference proteome</keyword>
<keyword evidence="1" id="KW-0808">Transferase</keyword>
<feature type="domain" description="N-acetyltransferase" evidence="3">
    <location>
        <begin position="16"/>
        <end position="167"/>
    </location>
</feature>
<evidence type="ECO:0000256" key="2">
    <source>
        <dbReference type="ARBA" id="ARBA00023315"/>
    </source>
</evidence>
<dbReference type="Gene3D" id="3.40.630.30">
    <property type="match status" value="1"/>
</dbReference>
<name>A0AA86MYS8_9BACT</name>
<dbReference type="InterPro" id="IPR016181">
    <property type="entry name" value="Acyl_CoA_acyltransferase"/>
</dbReference>
<evidence type="ECO:0000313" key="5">
    <source>
        <dbReference type="Proteomes" id="UP001179121"/>
    </source>
</evidence>
<keyword evidence="2" id="KW-0012">Acyltransferase</keyword>
<proteinExistence type="predicted"/>
<dbReference type="InterPro" id="IPR006464">
    <property type="entry name" value="AcTrfase_RimI/Ard1"/>
</dbReference>
<evidence type="ECO:0000259" key="3">
    <source>
        <dbReference type="PROSITE" id="PS51186"/>
    </source>
</evidence>
<dbReference type="InterPro" id="IPR000182">
    <property type="entry name" value="GNAT_dom"/>
</dbReference>
<evidence type="ECO:0000313" key="4">
    <source>
        <dbReference type="EMBL" id="CAI4031537.1"/>
    </source>
</evidence>
<dbReference type="Pfam" id="PF00583">
    <property type="entry name" value="Acetyltransf_1"/>
    <property type="match status" value="1"/>
</dbReference>
<dbReference type="InterPro" id="IPR051556">
    <property type="entry name" value="N-term/lysine_N-AcTrnsfr"/>
</dbReference>
<dbReference type="PANTHER" id="PTHR42919:SF8">
    <property type="entry name" value="N-ALPHA-ACETYLTRANSFERASE 50"/>
    <property type="match status" value="1"/>
</dbReference>
<evidence type="ECO:0000256" key="1">
    <source>
        <dbReference type="ARBA" id="ARBA00022679"/>
    </source>
</evidence>
<organism evidence="4 5">
    <name type="scientific">Nitrospira tepida</name>
    <dbReference type="NCBI Taxonomy" id="2973512"/>
    <lineage>
        <taxon>Bacteria</taxon>
        <taxon>Pseudomonadati</taxon>
        <taxon>Nitrospirota</taxon>
        <taxon>Nitrospiria</taxon>
        <taxon>Nitrospirales</taxon>
        <taxon>Nitrospiraceae</taxon>
        <taxon>Nitrospira</taxon>
    </lineage>
</organism>
<dbReference type="RefSeq" id="WP_289268447.1">
    <property type="nucleotide sequence ID" value="NZ_OX365700.1"/>
</dbReference>
<accession>A0AA86MYS8</accession>
<dbReference type="PROSITE" id="PS51186">
    <property type="entry name" value="GNAT"/>
    <property type="match status" value="1"/>
</dbReference>
<dbReference type="SUPFAM" id="SSF55729">
    <property type="entry name" value="Acyl-CoA N-acyltransferases (Nat)"/>
    <property type="match status" value="1"/>
</dbReference>
<dbReference type="GO" id="GO:0008080">
    <property type="term" value="F:N-acetyltransferase activity"/>
    <property type="evidence" value="ECO:0007669"/>
    <property type="project" value="InterPro"/>
</dbReference>
<dbReference type="NCBIfam" id="TIGR01575">
    <property type="entry name" value="rimI"/>
    <property type="match status" value="1"/>
</dbReference>
<dbReference type="CDD" id="cd04301">
    <property type="entry name" value="NAT_SF"/>
    <property type="match status" value="1"/>
</dbReference>
<dbReference type="EMBL" id="OX365700">
    <property type="protein sequence ID" value="CAI4031537.1"/>
    <property type="molecule type" value="Genomic_DNA"/>
</dbReference>
<sequence length="173" mass="19422">MLAQDSDIKSTIPAGFVLQPATVGDLPEMVAIETASFSDPWTARMFEGEMTGNQFARVLVLRRRDHQGGYGRLVGYLCYWLIFDELRIMNLAVQEADRRQGLARAMVVHAVQEGRRAGVRHALLEVRAGNPAARGLYRGLGFQETGVRKHYYRNPCEDAILMRADLVSENRAD</sequence>
<gene>
    <name evidence="4" type="ORF">DNFV4_01957</name>
</gene>
<dbReference type="AlphaFoldDB" id="A0AA86MYS8"/>
<reference evidence="4" key="1">
    <citation type="submission" date="2022-10" db="EMBL/GenBank/DDBJ databases">
        <authorList>
            <person name="Koch H."/>
        </authorList>
    </citation>
    <scope>NUCLEOTIDE SEQUENCE</scope>
    <source>
        <strain evidence="4">DNF</strain>
    </source>
</reference>
<dbReference type="Proteomes" id="UP001179121">
    <property type="component" value="Chromosome"/>
</dbReference>